<feature type="transmembrane region" description="Helical" evidence="1">
    <location>
        <begin position="12"/>
        <end position="33"/>
    </location>
</feature>
<comment type="caution">
    <text evidence="2">The sequence shown here is derived from an EMBL/GenBank/DDBJ whole genome shotgun (WGS) entry which is preliminary data.</text>
</comment>
<keyword evidence="1" id="KW-1133">Transmembrane helix</keyword>
<feature type="non-terminal residue" evidence="2">
    <location>
        <position position="34"/>
    </location>
</feature>
<gene>
    <name evidence="2" type="ORF">S06H3_67094</name>
</gene>
<keyword evidence="1" id="KW-0472">Membrane</keyword>
<keyword evidence="1" id="KW-0812">Transmembrane</keyword>
<proteinExistence type="predicted"/>
<accession>X1RL34</accession>
<dbReference type="EMBL" id="BARV01046201">
    <property type="protein sequence ID" value="GAI63880.1"/>
    <property type="molecule type" value="Genomic_DNA"/>
</dbReference>
<name>X1RL34_9ZZZZ</name>
<protein>
    <submittedName>
        <fullName evidence="2">Uncharacterized protein</fullName>
    </submittedName>
</protein>
<evidence type="ECO:0000313" key="2">
    <source>
        <dbReference type="EMBL" id="GAI63880.1"/>
    </source>
</evidence>
<reference evidence="2" key="1">
    <citation type="journal article" date="2014" name="Front. Microbiol.">
        <title>High frequency of phylogenetically diverse reductive dehalogenase-homologous genes in deep subseafloor sedimentary metagenomes.</title>
        <authorList>
            <person name="Kawai M."/>
            <person name="Futagami T."/>
            <person name="Toyoda A."/>
            <person name="Takaki Y."/>
            <person name="Nishi S."/>
            <person name="Hori S."/>
            <person name="Arai W."/>
            <person name="Tsubouchi T."/>
            <person name="Morono Y."/>
            <person name="Uchiyama I."/>
            <person name="Ito T."/>
            <person name="Fujiyama A."/>
            <person name="Inagaki F."/>
            <person name="Takami H."/>
        </authorList>
    </citation>
    <scope>NUCLEOTIDE SEQUENCE</scope>
    <source>
        <strain evidence="2">Expedition CK06-06</strain>
    </source>
</reference>
<sequence length="34" mass="3360">GIGGVVSGEKSLSWGLSAAAMGLVVSFTFLFGIT</sequence>
<evidence type="ECO:0000256" key="1">
    <source>
        <dbReference type="SAM" id="Phobius"/>
    </source>
</evidence>
<dbReference type="AlphaFoldDB" id="X1RL34"/>
<feature type="non-terminal residue" evidence="2">
    <location>
        <position position="1"/>
    </location>
</feature>
<organism evidence="2">
    <name type="scientific">marine sediment metagenome</name>
    <dbReference type="NCBI Taxonomy" id="412755"/>
    <lineage>
        <taxon>unclassified sequences</taxon>
        <taxon>metagenomes</taxon>
        <taxon>ecological metagenomes</taxon>
    </lineage>
</organism>